<dbReference type="RefSeq" id="XP_041233926.1">
    <property type="nucleotide sequence ID" value="XM_041365842.1"/>
</dbReference>
<protein>
    <submittedName>
        <fullName evidence="2">Uncharacterized protein</fullName>
    </submittedName>
</protein>
<gene>
    <name evidence="2" type="ORF">F5891DRAFT_1179875</name>
</gene>
<keyword evidence="3" id="KW-1185">Reference proteome</keyword>
<dbReference type="GeneID" id="64660140"/>
<dbReference type="AlphaFoldDB" id="A0AAD4HU38"/>
<dbReference type="Proteomes" id="UP001195769">
    <property type="component" value="Unassembled WGS sequence"/>
</dbReference>
<reference evidence="2" key="1">
    <citation type="journal article" date="2020" name="New Phytol.">
        <title>Comparative genomics reveals dynamic genome evolution in host specialist ectomycorrhizal fungi.</title>
        <authorList>
            <person name="Lofgren L.A."/>
            <person name="Nguyen N.H."/>
            <person name="Vilgalys R."/>
            <person name="Ruytinx J."/>
            <person name="Liao H.L."/>
            <person name="Branco S."/>
            <person name="Kuo A."/>
            <person name="LaButti K."/>
            <person name="Lipzen A."/>
            <person name="Andreopoulos W."/>
            <person name="Pangilinan J."/>
            <person name="Riley R."/>
            <person name="Hundley H."/>
            <person name="Na H."/>
            <person name="Barry K."/>
            <person name="Grigoriev I.V."/>
            <person name="Stajich J.E."/>
            <person name="Kennedy P.G."/>
        </authorList>
    </citation>
    <scope>NUCLEOTIDE SEQUENCE</scope>
    <source>
        <strain evidence="2">FC203</strain>
    </source>
</reference>
<proteinExistence type="predicted"/>
<dbReference type="EMBL" id="JABBWK010000001">
    <property type="protein sequence ID" value="KAG1908351.1"/>
    <property type="molecule type" value="Genomic_DNA"/>
</dbReference>
<sequence>MSQKSAHNHPALMLEEDLDSSFDEDNLQLHNTSTIPDALDQMEVLLPTPVTKEVSYIITVFSAAEMKKAKTKHEPISISVNLNSDEPWDTLKAQVLVKISNAIKLRVLDFDNYALTYQIPRVLPKPRLSLITQADFNGMMKRVNGMNAVSSLVNITVVQGQVQGANTGNDENEDNAEHAPMKNKKRKESSALLPGNERKLNNIQILRACWKCKRTDSACPSKHCYINPETEEHLPLRHEQFDCWASAMLKDDGMATVNKPPHHKLFDSRPSAISPVLQRWLNTQNTKSSSSSAPVFSFTIGNEVIDFFHPQVPAIPTIPLAAAAAPSNPTCTSLLHPSHMQGTDMPLNKFCEEYDLGNTIHAKLAENAYKEA</sequence>
<name>A0AAD4HU38_9AGAM</name>
<comment type="caution">
    <text evidence="2">The sequence shown here is derived from an EMBL/GenBank/DDBJ whole genome shotgun (WGS) entry which is preliminary data.</text>
</comment>
<feature type="region of interest" description="Disordered" evidence="1">
    <location>
        <begin position="164"/>
        <end position="194"/>
    </location>
</feature>
<evidence type="ECO:0000313" key="3">
    <source>
        <dbReference type="Proteomes" id="UP001195769"/>
    </source>
</evidence>
<accession>A0AAD4HU38</accession>
<organism evidence="2 3">
    <name type="scientific">Suillus fuscotomentosus</name>
    <dbReference type="NCBI Taxonomy" id="1912939"/>
    <lineage>
        <taxon>Eukaryota</taxon>
        <taxon>Fungi</taxon>
        <taxon>Dikarya</taxon>
        <taxon>Basidiomycota</taxon>
        <taxon>Agaricomycotina</taxon>
        <taxon>Agaricomycetes</taxon>
        <taxon>Agaricomycetidae</taxon>
        <taxon>Boletales</taxon>
        <taxon>Suillineae</taxon>
        <taxon>Suillaceae</taxon>
        <taxon>Suillus</taxon>
    </lineage>
</organism>
<evidence type="ECO:0000256" key="1">
    <source>
        <dbReference type="SAM" id="MobiDB-lite"/>
    </source>
</evidence>
<evidence type="ECO:0000313" key="2">
    <source>
        <dbReference type="EMBL" id="KAG1908351.1"/>
    </source>
</evidence>